<organism evidence="3 4">
    <name type="scientific">Angustibacter luteus</name>
    <dbReference type="NCBI Taxonomy" id="658456"/>
    <lineage>
        <taxon>Bacteria</taxon>
        <taxon>Bacillati</taxon>
        <taxon>Actinomycetota</taxon>
        <taxon>Actinomycetes</taxon>
        <taxon>Kineosporiales</taxon>
        <taxon>Kineosporiaceae</taxon>
    </lineage>
</organism>
<dbReference type="Pfam" id="PF08808">
    <property type="entry name" value="RES"/>
    <property type="match status" value="1"/>
</dbReference>
<dbReference type="Proteomes" id="UP001596189">
    <property type="component" value="Unassembled WGS sequence"/>
</dbReference>
<dbReference type="RefSeq" id="WP_345716808.1">
    <property type="nucleotide sequence ID" value="NZ_BAABFP010000005.1"/>
</dbReference>
<gene>
    <name evidence="3" type="ORF">ACFQDO_02250</name>
</gene>
<evidence type="ECO:0000313" key="4">
    <source>
        <dbReference type="Proteomes" id="UP001596189"/>
    </source>
</evidence>
<evidence type="ECO:0000313" key="3">
    <source>
        <dbReference type="EMBL" id="MFC6005939.1"/>
    </source>
</evidence>
<evidence type="ECO:0000259" key="2">
    <source>
        <dbReference type="Pfam" id="PF08808"/>
    </source>
</evidence>
<protein>
    <submittedName>
        <fullName evidence="3">RES family NAD+ phosphorylase</fullName>
    </submittedName>
</protein>
<dbReference type="EMBL" id="JBHSRD010000002">
    <property type="protein sequence ID" value="MFC6005939.1"/>
    <property type="molecule type" value="Genomic_DNA"/>
</dbReference>
<reference evidence="4" key="1">
    <citation type="journal article" date="2019" name="Int. J. Syst. Evol. Microbiol.">
        <title>The Global Catalogue of Microorganisms (GCM) 10K type strain sequencing project: providing services to taxonomists for standard genome sequencing and annotation.</title>
        <authorList>
            <consortium name="The Broad Institute Genomics Platform"/>
            <consortium name="The Broad Institute Genome Sequencing Center for Infectious Disease"/>
            <person name="Wu L."/>
            <person name="Ma J."/>
        </authorList>
    </citation>
    <scope>NUCLEOTIDE SEQUENCE [LARGE SCALE GENOMIC DNA]</scope>
    <source>
        <strain evidence="4">KACC 14249</strain>
    </source>
</reference>
<dbReference type="InterPro" id="IPR014914">
    <property type="entry name" value="RES_dom"/>
</dbReference>
<feature type="domain" description="RES" evidence="2">
    <location>
        <begin position="35"/>
        <end position="189"/>
    </location>
</feature>
<accession>A0ABW1J9K5</accession>
<proteinExistence type="predicted"/>
<feature type="region of interest" description="Disordered" evidence="1">
    <location>
        <begin position="1"/>
        <end position="29"/>
    </location>
</feature>
<evidence type="ECO:0000256" key="1">
    <source>
        <dbReference type="SAM" id="MobiDB-lite"/>
    </source>
</evidence>
<name>A0ABW1J9K5_9ACTN</name>
<comment type="caution">
    <text evidence="3">The sequence shown here is derived from an EMBL/GenBank/DDBJ whole genome shotgun (WGS) entry which is preliminary data.</text>
</comment>
<sequence length="222" mass="23596">MTPGREQPGREEPAQQGPPGHLTAFPAHRLSPTSPLYRAHQRDRGPWWFASGGGRFDLVEPRGTCYLATTASAALRERLGPVLARRATVPASTLDGVVVSTLRPGAASSSELLRLANLRSSRAAEFGVTRELESMTPYDVPRRWASAFDAAGWGGIRYGPRFSPGGASAIALFGPAGEDANRPVDPEPVAADGLTRAPATVSLPQRAELTVIAPPRRGGRTR</sequence>
<keyword evidence="4" id="KW-1185">Reference proteome</keyword>